<evidence type="ECO:0000313" key="3">
    <source>
        <dbReference type="Proteomes" id="UP000265520"/>
    </source>
</evidence>
<dbReference type="CDD" id="cd06222">
    <property type="entry name" value="RNase_H_like"/>
    <property type="match status" value="1"/>
</dbReference>
<protein>
    <recommendedName>
        <fullName evidence="1">RNase H type-1 domain-containing protein</fullName>
    </recommendedName>
</protein>
<dbReference type="GO" id="GO:0004523">
    <property type="term" value="F:RNA-DNA hybrid ribonuclease activity"/>
    <property type="evidence" value="ECO:0007669"/>
    <property type="project" value="InterPro"/>
</dbReference>
<keyword evidence="3" id="KW-1185">Reference proteome</keyword>
<feature type="domain" description="RNase H type-1" evidence="1">
    <location>
        <begin position="2"/>
        <end position="78"/>
    </location>
</feature>
<name>A0A392SEG2_9FABA</name>
<dbReference type="InterPro" id="IPR036397">
    <property type="entry name" value="RNaseH_sf"/>
</dbReference>
<dbReference type="SUPFAM" id="SSF53098">
    <property type="entry name" value="Ribonuclease H-like"/>
    <property type="match status" value="1"/>
</dbReference>
<evidence type="ECO:0000259" key="1">
    <source>
        <dbReference type="Pfam" id="PF13456"/>
    </source>
</evidence>
<accession>A0A392SEG2</accession>
<organism evidence="2 3">
    <name type="scientific">Trifolium medium</name>
    <dbReference type="NCBI Taxonomy" id="97028"/>
    <lineage>
        <taxon>Eukaryota</taxon>
        <taxon>Viridiplantae</taxon>
        <taxon>Streptophyta</taxon>
        <taxon>Embryophyta</taxon>
        <taxon>Tracheophyta</taxon>
        <taxon>Spermatophyta</taxon>
        <taxon>Magnoliopsida</taxon>
        <taxon>eudicotyledons</taxon>
        <taxon>Gunneridae</taxon>
        <taxon>Pentapetalae</taxon>
        <taxon>rosids</taxon>
        <taxon>fabids</taxon>
        <taxon>Fabales</taxon>
        <taxon>Fabaceae</taxon>
        <taxon>Papilionoideae</taxon>
        <taxon>50 kb inversion clade</taxon>
        <taxon>NPAAA clade</taxon>
        <taxon>Hologalegina</taxon>
        <taxon>IRL clade</taxon>
        <taxon>Trifolieae</taxon>
        <taxon>Trifolium</taxon>
    </lineage>
</organism>
<dbReference type="InterPro" id="IPR002156">
    <property type="entry name" value="RNaseH_domain"/>
</dbReference>
<sequence>MGLNDAMDLAEKLCATNIVFETDSQIIVKAVKDKARGRKKWGAIVQRCINFLKRNPNSDILWVKWEGNQVAHELAKWAEQELNREWPNSVPN</sequence>
<comment type="caution">
    <text evidence="2">The sequence shown here is derived from an EMBL/GenBank/DDBJ whole genome shotgun (WGS) entry which is preliminary data.</text>
</comment>
<dbReference type="InterPro" id="IPR052929">
    <property type="entry name" value="RNase_H-like_EbsB-rel"/>
</dbReference>
<dbReference type="PANTHER" id="PTHR47074:SF48">
    <property type="entry name" value="POLYNUCLEOTIDYL TRANSFERASE, RIBONUCLEASE H-LIKE SUPERFAMILY PROTEIN"/>
    <property type="match status" value="1"/>
</dbReference>
<dbReference type="InterPro" id="IPR044730">
    <property type="entry name" value="RNase_H-like_dom_plant"/>
</dbReference>
<dbReference type="EMBL" id="LXQA010355277">
    <property type="protein sequence ID" value="MCI46285.1"/>
    <property type="molecule type" value="Genomic_DNA"/>
</dbReference>
<reference evidence="2 3" key="1">
    <citation type="journal article" date="2018" name="Front. Plant Sci.">
        <title>Red Clover (Trifolium pratense) and Zigzag Clover (T. medium) - A Picture of Genomic Similarities and Differences.</title>
        <authorList>
            <person name="Dluhosova J."/>
            <person name="Istvanek J."/>
            <person name="Nedelnik J."/>
            <person name="Repkova J."/>
        </authorList>
    </citation>
    <scope>NUCLEOTIDE SEQUENCE [LARGE SCALE GENOMIC DNA]</scope>
    <source>
        <strain evidence="3">cv. 10/8</strain>
        <tissue evidence="2">Leaf</tissue>
    </source>
</reference>
<dbReference type="GO" id="GO:0003676">
    <property type="term" value="F:nucleic acid binding"/>
    <property type="evidence" value="ECO:0007669"/>
    <property type="project" value="InterPro"/>
</dbReference>
<dbReference type="Proteomes" id="UP000265520">
    <property type="component" value="Unassembled WGS sequence"/>
</dbReference>
<dbReference type="PANTHER" id="PTHR47074">
    <property type="entry name" value="BNAC02G40300D PROTEIN"/>
    <property type="match status" value="1"/>
</dbReference>
<dbReference type="AlphaFoldDB" id="A0A392SEG2"/>
<proteinExistence type="predicted"/>
<dbReference type="Pfam" id="PF13456">
    <property type="entry name" value="RVT_3"/>
    <property type="match status" value="1"/>
</dbReference>
<feature type="non-terminal residue" evidence="2">
    <location>
        <position position="92"/>
    </location>
</feature>
<dbReference type="InterPro" id="IPR012337">
    <property type="entry name" value="RNaseH-like_sf"/>
</dbReference>
<dbReference type="Gene3D" id="3.30.420.10">
    <property type="entry name" value="Ribonuclease H-like superfamily/Ribonuclease H"/>
    <property type="match status" value="1"/>
</dbReference>
<evidence type="ECO:0000313" key="2">
    <source>
        <dbReference type="EMBL" id="MCI46285.1"/>
    </source>
</evidence>